<keyword evidence="2" id="KW-0812">Transmembrane</keyword>
<feature type="compositionally biased region" description="Polar residues" evidence="1">
    <location>
        <begin position="17"/>
        <end position="28"/>
    </location>
</feature>
<dbReference type="EMBL" id="STGU01000006">
    <property type="protein sequence ID" value="THV35342.1"/>
    <property type="molecule type" value="Genomic_DNA"/>
</dbReference>
<reference evidence="3 4" key="1">
    <citation type="submission" date="2019-04" db="EMBL/GenBank/DDBJ databases">
        <title>genome sequence of strain W3.</title>
        <authorList>
            <person name="Gao J."/>
            <person name="Sun J."/>
        </authorList>
    </citation>
    <scope>NUCLEOTIDE SEQUENCE [LARGE SCALE GENOMIC DNA]</scope>
    <source>
        <strain evidence="3 4">W3</strain>
    </source>
</reference>
<keyword evidence="2" id="KW-0472">Membrane</keyword>
<sequence>MHSRVLRHHTNAAEGDNSGQPSKSQFGTGTATFSSLCGRDRRVSCGAVNKTWVTQVDYDFDDFPPPSRRNRSLAWMGAVSGLALALFMFGSPGAASSSAPQIVAASTVTPMAQADQLTTSSIVPASPARIVDVTAAQVQNFPLPQSERHLLIVLLFVCFTVMAIGGFALWKRNWQEVVQRARPHNDL</sequence>
<keyword evidence="2" id="KW-1133">Transmembrane helix</keyword>
<organism evidence="3 4">
    <name type="scientific">Rhizobium rosettiformans W3</name>
    <dbReference type="NCBI Taxonomy" id="538378"/>
    <lineage>
        <taxon>Bacteria</taxon>
        <taxon>Pseudomonadati</taxon>
        <taxon>Pseudomonadota</taxon>
        <taxon>Alphaproteobacteria</taxon>
        <taxon>Hyphomicrobiales</taxon>
        <taxon>Rhizobiaceae</taxon>
        <taxon>Rhizobium/Agrobacterium group</taxon>
        <taxon>Rhizobium</taxon>
    </lineage>
</organism>
<comment type="caution">
    <text evidence="3">The sequence shown here is derived from an EMBL/GenBank/DDBJ whole genome shotgun (WGS) entry which is preliminary data.</text>
</comment>
<feature type="region of interest" description="Disordered" evidence="1">
    <location>
        <begin position="1"/>
        <end position="28"/>
    </location>
</feature>
<evidence type="ECO:0000313" key="4">
    <source>
        <dbReference type="Proteomes" id="UP000307378"/>
    </source>
</evidence>
<feature type="compositionally biased region" description="Basic residues" evidence="1">
    <location>
        <begin position="1"/>
        <end position="10"/>
    </location>
</feature>
<dbReference type="Proteomes" id="UP000307378">
    <property type="component" value="Unassembled WGS sequence"/>
</dbReference>
<evidence type="ECO:0000313" key="3">
    <source>
        <dbReference type="EMBL" id="THV35342.1"/>
    </source>
</evidence>
<evidence type="ECO:0000256" key="1">
    <source>
        <dbReference type="SAM" id="MobiDB-lite"/>
    </source>
</evidence>
<evidence type="ECO:0000256" key="2">
    <source>
        <dbReference type="SAM" id="Phobius"/>
    </source>
</evidence>
<proteinExistence type="predicted"/>
<feature type="transmembrane region" description="Helical" evidence="2">
    <location>
        <begin position="73"/>
        <end position="90"/>
    </location>
</feature>
<accession>A0A4S8PZ88</accession>
<feature type="transmembrane region" description="Helical" evidence="2">
    <location>
        <begin position="150"/>
        <end position="170"/>
    </location>
</feature>
<dbReference type="RefSeq" id="WP_136541019.1">
    <property type="nucleotide sequence ID" value="NZ_STGU01000006.1"/>
</dbReference>
<name>A0A4S8PZ88_9HYPH</name>
<dbReference type="AlphaFoldDB" id="A0A4S8PZ88"/>
<protein>
    <submittedName>
        <fullName evidence="3">Uncharacterized protein</fullName>
    </submittedName>
</protein>
<gene>
    <name evidence="3" type="ORF">FAA86_12455</name>
</gene>